<organism evidence="1">
    <name type="scientific">hydrothermal vent metagenome</name>
    <dbReference type="NCBI Taxonomy" id="652676"/>
    <lineage>
        <taxon>unclassified sequences</taxon>
        <taxon>metagenomes</taxon>
        <taxon>ecological metagenomes</taxon>
    </lineage>
</organism>
<dbReference type="InterPro" id="IPR008878">
    <property type="entry name" value="Transposase_IS66_Orf2"/>
</dbReference>
<protein>
    <submittedName>
        <fullName evidence="1">Mobile element protein</fullName>
    </submittedName>
</protein>
<proteinExistence type="predicted"/>
<dbReference type="EMBL" id="UOFZ01000071">
    <property type="protein sequence ID" value="VAX12911.1"/>
    <property type="molecule type" value="Genomic_DNA"/>
</dbReference>
<dbReference type="Pfam" id="PF05717">
    <property type="entry name" value="TnpB_IS66"/>
    <property type="match status" value="1"/>
</dbReference>
<reference evidence="1" key="1">
    <citation type="submission" date="2018-06" db="EMBL/GenBank/DDBJ databases">
        <authorList>
            <person name="Zhirakovskaya E."/>
        </authorList>
    </citation>
    <scope>NUCLEOTIDE SEQUENCE</scope>
</reference>
<dbReference type="AlphaFoldDB" id="A0A3B1BES0"/>
<dbReference type="NCBIfam" id="NF033819">
    <property type="entry name" value="IS66_TnpB"/>
    <property type="match status" value="1"/>
</dbReference>
<dbReference type="PANTHER" id="PTHR36455:SF1">
    <property type="entry name" value="BLR8292 PROTEIN"/>
    <property type="match status" value="1"/>
</dbReference>
<dbReference type="PANTHER" id="PTHR36455">
    <property type="match status" value="1"/>
</dbReference>
<sequence length="118" mass="13940">MQMFVDVSAVYLHRAPVDFRKSINGLSVIVESEMALSPLSGALFVFCNKKRDKLKLLYWDRTGFALWYKRLEQAKFQWPRRMHEDVIALTENQLHWLLDGYDITKMQPHAALHYQTLL</sequence>
<name>A0A3B1BES0_9ZZZZ</name>
<gene>
    <name evidence="1" type="ORF">MNBD_GAMMA24-2362</name>
</gene>
<accession>A0A3B1BES0</accession>
<evidence type="ECO:0000313" key="1">
    <source>
        <dbReference type="EMBL" id="VAX12911.1"/>
    </source>
</evidence>